<dbReference type="Proteomes" id="UP000033769">
    <property type="component" value="Unassembled WGS sequence"/>
</dbReference>
<reference evidence="1 2" key="1">
    <citation type="submission" date="2015-02" db="EMBL/GenBank/DDBJ databases">
        <title>Genome Sequencing of Rickettsiales.</title>
        <authorList>
            <person name="Daugherty S.C."/>
            <person name="Su Q."/>
            <person name="Abolude K."/>
            <person name="Beier-Sexton M."/>
            <person name="Carlyon J.A."/>
            <person name="Carter R."/>
            <person name="Day N.P."/>
            <person name="Dumler S.J."/>
            <person name="Dyachenko V."/>
            <person name="Godinez A."/>
            <person name="Kurtti T.J."/>
            <person name="Lichay M."/>
            <person name="Mullins K.E."/>
            <person name="Ott S."/>
            <person name="Pappas-Brown V."/>
            <person name="Paris D.H."/>
            <person name="Patel P."/>
            <person name="Richards A.L."/>
            <person name="Sadzewicz L."/>
            <person name="Sears K."/>
            <person name="Seidman D."/>
            <person name="Sengamalay N."/>
            <person name="Stenos J."/>
            <person name="Tallon L.J."/>
            <person name="Vincent G."/>
            <person name="Fraser C.M."/>
            <person name="Munderloh U."/>
            <person name="Dunning-Hotopp J.C."/>
        </authorList>
    </citation>
    <scope>NUCLEOTIDE SEQUENCE [LARGE SCALE GENOMIC DNA]</scope>
    <source>
        <strain evidence="1 2">Gilliam</strain>
    </source>
</reference>
<gene>
    <name evidence="1" type="ORF">OTSGILL_2080</name>
</gene>
<accession>A0A0F3M7D7</accession>
<organism evidence="1 2">
    <name type="scientific">Orientia tsutsugamushi str. Gilliam</name>
    <dbReference type="NCBI Taxonomy" id="1359184"/>
    <lineage>
        <taxon>Bacteria</taxon>
        <taxon>Pseudomonadati</taxon>
        <taxon>Pseudomonadota</taxon>
        <taxon>Alphaproteobacteria</taxon>
        <taxon>Rickettsiales</taxon>
        <taxon>Rickettsiaceae</taxon>
        <taxon>Rickettsieae</taxon>
        <taxon>Orientia</taxon>
    </lineage>
</organism>
<protein>
    <submittedName>
        <fullName evidence="1">Putative conjugative transfer protein TraE</fullName>
    </submittedName>
</protein>
<name>A0A0F3M7D7_ORITS</name>
<dbReference type="AlphaFoldDB" id="A0A0F3M7D7"/>
<sequence length="53" mass="6242">MCLQSFFLKNVEMIKDGVLISEMPRYWFSDSKHVAVNKTYLLTYSKVLITFCC</sequence>
<evidence type="ECO:0000313" key="1">
    <source>
        <dbReference type="EMBL" id="KJV51663.1"/>
    </source>
</evidence>
<evidence type="ECO:0000313" key="2">
    <source>
        <dbReference type="Proteomes" id="UP000033769"/>
    </source>
</evidence>
<dbReference type="EMBL" id="LANO01000040">
    <property type="protein sequence ID" value="KJV51663.1"/>
    <property type="molecule type" value="Genomic_DNA"/>
</dbReference>
<proteinExistence type="predicted"/>
<comment type="caution">
    <text evidence="1">The sequence shown here is derived from an EMBL/GenBank/DDBJ whole genome shotgun (WGS) entry which is preliminary data.</text>
</comment>
<dbReference type="PATRIC" id="fig|1359184.3.peg.1778"/>